<dbReference type="Pfam" id="PF20770">
    <property type="entry name" value="PAN2_N"/>
    <property type="match status" value="1"/>
</dbReference>
<feature type="domain" description="PAN2-PAN3 deadenylation complex catalytic subunit PAN2 N-terminal" evidence="1">
    <location>
        <begin position="53"/>
        <end position="379"/>
    </location>
</feature>
<dbReference type="PANTHER" id="PTHR15728">
    <property type="entry name" value="DEADENYLATION COMPLEX CATALYTIC SUBUNIT PAN2"/>
    <property type="match status" value="1"/>
</dbReference>
<dbReference type="Gene3D" id="2.130.10.10">
    <property type="entry name" value="YVTN repeat-like/Quinoprotein amine dehydrogenase"/>
    <property type="match status" value="1"/>
</dbReference>
<protein>
    <recommendedName>
        <fullName evidence="1">PAN2-PAN3 deadenylation complex catalytic subunit PAN2 N-terminal domain-containing protein</fullName>
    </recommendedName>
</protein>
<proteinExistence type="predicted"/>
<dbReference type="InterPro" id="IPR048841">
    <property type="entry name" value="PAN2_N"/>
</dbReference>
<dbReference type="InterPro" id="IPR036322">
    <property type="entry name" value="WD40_repeat_dom_sf"/>
</dbReference>
<organism evidence="2 3">
    <name type="scientific">Dryococelus australis</name>
    <dbReference type="NCBI Taxonomy" id="614101"/>
    <lineage>
        <taxon>Eukaryota</taxon>
        <taxon>Metazoa</taxon>
        <taxon>Ecdysozoa</taxon>
        <taxon>Arthropoda</taxon>
        <taxon>Hexapoda</taxon>
        <taxon>Insecta</taxon>
        <taxon>Pterygota</taxon>
        <taxon>Neoptera</taxon>
        <taxon>Polyneoptera</taxon>
        <taxon>Phasmatodea</taxon>
        <taxon>Verophasmatodea</taxon>
        <taxon>Anareolatae</taxon>
        <taxon>Phasmatidae</taxon>
        <taxon>Eurycanthinae</taxon>
        <taxon>Dryococelus</taxon>
    </lineage>
</organism>
<reference evidence="2 3" key="1">
    <citation type="submission" date="2023-02" db="EMBL/GenBank/DDBJ databases">
        <title>LHISI_Scaffold_Assembly.</title>
        <authorList>
            <person name="Stuart O.P."/>
            <person name="Cleave R."/>
            <person name="Magrath M.J.L."/>
            <person name="Mikheyev A.S."/>
        </authorList>
    </citation>
    <scope>NUCLEOTIDE SEQUENCE [LARGE SCALE GENOMIC DNA]</scope>
    <source>
        <strain evidence="2">Daus_M_001</strain>
        <tissue evidence="2">Leg muscle</tissue>
    </source>
</reference>
<comment type="caution">
    <text evidence="2">The sequence shown here is derived from an EMBL/GenBank/DDBJ whole genome shotgun (WGS) entry which is preliminary data.</text>
</comment>
<keyword evidence="3" id="KW-1185">Reference proteome</keyword>
<name>A0ABQ9G8H8_9NEOP</name>
<dbReference type="Proteomes" id="UP001159363">
    <property type="component" value="Chromosome 14"/>
</dbReference>
<evidence type="ECO:0000259" key="1">
    <source>
        <dbReference type="Pfam" id="PF20770"/>
    </source>
</evidence>
<dbReference type="SUPFAM" id="SSF50978">
    <property type="entry name" value="WD40 repeat-like"/>
    <property type="match status" value="1"/>
</dbReference>
<dbReference type="PANTHER" id="PTHR15728:SF0">
    <property type="entry name" value="PAN2-PAN3 DEADENYLATION COMPLEX CATALYTIC SUBUNIT PAN2"/>
    <property type="match status" value="1"/>
</dbReference>
<evidence type="ECO:0000313" key="3">
    <source>
        <dbReference type="Proteomes" id="UP001159363"/>
    </source>
</evidence>
<dbReference type="EMBL" id="JARBHB010000015">
    <property type="protein sequence ID" value="KAJ8867344.1"/>
    <property type="molecule type" value="Genomic_DNA"/>
</dbReference>
<dbReference type="InterPro" id="IPR050785">
    <property type="entry name" value="PAN2-PAN3_catalytic_subunit"/>
</dbReference>
<dbReference type="InterPro" id="IPR015943">
    <property type="entry name" value="WD40/YVTN_repeat-like_dom_sf"/>
</dbReference>
<accession>A0ABQ9G8H8</accession>
<gene>
    <name evidence="2" type="ORF">PR048_031145</name>
</gene>
<sequence>MAALLANYIFVVCKVYSNGPALFPIQEPSYELPGDGFVPVPEHFGDSFGEAEFQQTHTILADGGDRFGVSALAFDQHEELLWMGNQGGHVTSYYGPGMQKYTSFQVHTNQEVRHIHTFDDGILALSRTSLRCQMRRGIPMFTHRFGGRIKSVERFGLLLTSRVLRADKVEVSSENMEDMQCLLQISPDTLLMGGHQEKIIVFNLTQGQETSWLDVGENGCAILRQHSRFICAGDPSGSIALRNTNTLAVEHTIEAHTGSLSDLDVHGNLLVTCGFSNRHGNLSVDRLLMVYDLRMLRAVTPIQVVVDPLLLRFLPSFSSRLAVVSTLGQTQLVDTVAPSEPSLSLYQANTAGSVCLAFDVSSSCQCLALGDAGGSIHLYASNPRTAMFNSFSRETEFADPVEPLPPISILDEHTPLASVPMPYCQPGTSLLSDWPEHLLRKVYRYAACLPKFICPQFIFITGTVLSKV</sequence>
<evidence type="ECO:0000313" key="2">
    <source>
        <dbReference type="EMBL" id="KAJ8867344.1"/>
    </source>
</evidence>